<organism evidence="2 3">
    <name type="scientific">Labilibaculum filiforme</name>
    <dbReference type="NCBI Taxonomy" id="1940526"/>
    <lineage>
        <taxon>Bacteria</taxon>
        <taxon>Pseudomonadati</taxon>
        <taxon>Bacteroidota</taxon>
        <taxon>Bacteroidia</taxon>
        <taxon>Marinilabiliales</taxon>
        <taxon>Marinifilaceae</taxon>
        <taxon>Labilibaculum</taxon>
    </lineage>
</organism>
<keyword evidence="1" id="KW-1133">Transmembrane helix</keyword>
<keyword evidence="1" id="KW-0812">Transmembrane</keyword>
<dbReference type="EMBL" id="MVDD01000001">
    <property type="protein sequence ID" value="PKQ65748.1"/>
    <property type="molecule type" value="Genomic_DNA"/>
</dbReference>
<feature type="transmembrane region" description="Helical" evidence="1">
    <location>
        <begin position="59"/>
        <end position="78"/>
    </location>
</feature>
<protein>
    <submittedName>
        <fullName evidence="2">Uncharacterized protein</fullName>
    </submittedName>
</protein>
<keyword evidence="3" id="KW-1185">Reference proteome</keyword>
<proteinExistence type="predicted"/>
<evidence type="ECO:0000313" key="3">
    <source>
        <dbReference type="Proteomes" id="UP000233535"/>
    </source>
</evidence>
<keyword evidence="1" id="KW-0472">Membrane</keyword>
<gene>
    <name evidence="2" type="ORF">BZG02_01710</name>
</gene>
<comment type="caution">
    <text evidence="2">The sequence shown here is derived from an EMBL/GenBank/DDBJ whole genome shotgun (WGS) entry which is preliminary data.</text>
</comment>
<accession>A0A2N3I609</accession>
<reference evidence="2 3" key="1">
    <citation type="journal article" date="2017" name="Front. Microbiol.">
        <title>Labilibaculum manganireducens gen. nov., sp. nov. and Labilibaculum filiforme sp. nov., Novel Bacteroidetes Isolated from Subsurface Sediments of the Baltic Sea.</title>
        <authorList>
            <person name="Vandieken V."/>
            <person name="Marshall I.P."/>
            <person name="Niemann H."/>
            <person name="Engelen B."/>
            <person name="Cypionka H."/>
        </authorList>
    </citation>
    <scope>NUCLEOTIDE SEQUENCE [LARGE SCALE GENOMIC DNA]</scope>
    <source>
        <strain evidence="2 3">59.16B</strain>
    </source>
</reference>
<dbReference type="AlphaFoldDB" id="A0A2N3I609"/>
<evidence type="ECO:0000313" key="2">
    <source>
        <dbReference type="EMBL" id="PKQ65748.1"/>
    </source>
</evidence>
<sequence>MILNKKNRILAWLLSIAFVLPILIKAEHMMFPNHEHHGHLCSHNTSDVENVCEIQEFDYFFFSPATIVCIPAIAIFNFEIPVLESIQKIFQETPLYYSLRAPPFMSHTIY</sequence>
<evidence type="ECO:0000256" key="1">
    <source>
        <dbReference type="SAM" id="Phobius"/>
    </source>
</evidence>
<name>A0A2N3I609_9BACT</name>
<dbReference type="Proteomes" id="UP000233535">
    <property type="component" value="Unassembled WGS sequence"/>
</dbReference>